<accession>A0A2T3B701</accession>
<evidence type="ECO:0000256" key="1">
    <source>
        <dbReference type="SAM" id="MobiDB-lite"/>
    </source>
</evidence>
<gene>
    <name evidence="2" type="ORF">M430DRAFT_26998</name>
</gene>
<dbReference type="Proteomes" id="UP000241818">
    <property type="component" value="Unassembled WGS sequence"/>
</dbReference>
<organism evidence="2 3">
    <name type="scientific">Amorphotheca resinae ATCC 22711</name>
    <dbReference type="NCBI Taxonomy" id="857342"/>
    <lineage>
        <taxon>Eukaryota</taxon>
        <taxon>Fungi</taxon>
        <taxon>Dikarya</taxon>
        <taxon>Ascomycota</taxon>
        <taxon>Pezizomycotina</taxon>
        <taxon>Leotiomycetes</taxon>
        <taxon>Helotiales</taxon>
        <taxon>Amorphothecaceae</taxon>
        <taxon>Amorphotheca</taxon>
    </lineage>
</organism>
<feature type="compositionally biased region" description="Pro residues" evidence="1">
    <location>
        <begin position="27"/>
        <end position="37"/>
    </location>
</feature>
<feature type="region of interest" description="Disordered" evidence="1">
    <location>
        <begin position="252"/>
        <end position="301"/>
    </location>
</feature>
<dbReference type="EMBL" id="KZ679009">
    <property type="protein sequence ID" value="PSS22526.1"/>
    <property type="molecule type" value="Genomic_DNA"/>
</dbReference>
<protein>
    <submittedName>
        <fullName evidence="2">Uncharacterized protein</fullName>
    </submittedName>
</protein>
<dbReference type="InParanoid" id="A0A2T3B701"/>
<proteinExistence type="predicted"/>
<evidence type="ECO:0000313" key="3">
    <source>
        <dbReference type="Proteomes" id="UP000241818"/>
    </source>
</evidence>
<dbReference type="AlphaFoldDB" id="A0A2T3B701"/>
<feature type="compositionally biased region" description="Basic and acidic residues" evidence="1">
    <location>
        <begin position="450"/>
        <end position="466"/>
    </location>
</feature>
<dbReference type="STRING" id="857342.A0A2T3B701"/>
<feature type="compositionally biased region" description="Polar residues" evidence="1">
    <location>
        <begin position="255"/>
        <end position="298"/>
    </location>
</feature>
<evidence type="ECO:0000313" key="2">
    <source>
        <dbReference type="EMBL" id="PSS22526.1"/>
    </source>
</evidence>
<name>A0A2T3B701_AMORE</name>
<feature type="compositionally biased region" description="Polar residues" evidence="1">
    <location>
        <begin position="40"/>
        <end position="52"/>
    </location>
</feature>
<dbReference type="RefSeq" id="XP_024722681.1">
    <property type="nucleotide sequence ID" value="XM_024865494.1"/>
</dbReference>
<keyword evidence="3" id="KW-1185">Reference proteome</keyword>
<reference evidence="2 3" key="1">
    <citation type="journal article" date="2018" name="New Phytol.">
        <title>Comparative genomics and transcriptomics depict ericoid mycorrhizal fungi as versatile saprotrophs and plant mutualists.</title>
        <authorList>
            <person name="Martino E."/>
            <person name="Morin E."/>
            <person name="Grelet G.A."/>
            <person name="Kuo A."/>
            <person name="Kohler A."/>
            <person name="Daghino S."/>
            <person name="Barry K.W."/>
            <person name="Cichocki N."/>
            <person name="Clum A."/>
            <person name="Dockter R.B."/>
            <person name="Hainaut M."/>
            <person name="Kuo R.C."/>
            <person name="LaButti K."/>
            <person name="Lindahl B.D."/>
            <person name="Lindquist E.A."/>
            <person name="Lipzen A."/>
            <person name="Khouja H.R."/>
            <person name="Magnuson J."/>
            <person name="Murat C."/>
            <person name="Ohm R.A."/>
            <person name="Singer S.W."/>
            <person name="Spatafora J.W."/>
            <person name="Wang M."/>
            <person name="Veneault-Fourrey C."/>
            <person name="Henrissat B."/>
            <person name="Grigoriev I.V."/>
            <person name="Martin F.M."/>
            <person name="Perotto S."/>
        </authorList>
    </citation>
    <scope>NUCLEOTIDE SEQUENCE [LARGE SCALE GENOMIC DNA]</scope>
    <source>
        <strain evidence="2 3">ATCC 22711</strain>
    </source>
</reference>
<dbReference type="OrthoDB" id="5235778at2759"/>
<sequence>MEQPLSSSSGSLTSGSTDSMGLDSPRAPTPTRTPPRNTPLHETNGNWLGATSTDAGIVVETPSLDDAMDASDLLVENGHDEYEDEDVISSVSKRKRASVNYNVDDKLRGSPYDEPSLKRVKQSPKIRGVILGVWRDSDQPNDADKHVIYGFIDIHDRLRTRIYGMNRRGQEVIGNVPVGAGGCWVTFPRIIFDPHLAQLSPTAIKEYVRIRSEARPEETEEERQEADMKAVLRAQAIVASQENGTPVTKAIVQRPSASRSSGQNRHSLPRQSLNNTPSFKAVNATNIPTPKSSPSNDGKPNGVLLGYWADSSEPRVEDKHAVYGVVGGSDCFRVKVQRITRDGRYVDGNFPVGAGALWLHYDKVVFEPQLQGMTRPEIKEYVRIRQRDLENKESEKDRKANEARAIREAKAFVASEALNNGVEHKRPSPEQEVRHSARALARQQAEADTTVERVRKEKAETREKQLEKTRKEVAMAEAVVQEAAQQELRNNIKKLNKVWVAQQAATVPPVAPSGEVKYHNGIKYERKQNGPFQGKLVSSPQILNIDGEDYVEYRVLTKPSFF</sequence>
<feature type="region of interest" description="Disordered" evidence="1">
    <location>
        <begin position="417"/>
        <end position="466"/>
    </location>
</feature>
<feature type="compositionally biased region" description="Basic and acidic residues" evidence="1">
    <location>
        <begin position="422"/>
        <end position="435"/>
    </location>
</feature>
<dbReference type="GeneID" id="36573575"/>
<feature type="compositionally biased region" description="Low complexity" evidence="1">
    <location>
        <begin position="1"/>
        <end position="17"/>
    </location>
</feature>
<feature type="region of interest" description="Disordered" evidence="1">
    <location>
        <begin position="1"/>
        <end position="52"/>
    </location>
</feature>